<evidence type="ECO:0000256" key="1">
    <source>
        <dbReference type="SAM" id="Phobius"/>
    </source>
</evidence>
<proteinExistence type="predicted"/>
<dbReference type="InterPro" id="IPR005625">
    <property type="entry name" value="PepSY-ass_TM"/>
</dbReference>
<dbReference type="InterPro" id="IPR025711">
    <property type="entry name" value="PepSY"/>
</dbReference>
<evidence type="ECO:0000313" key="4">
    <source>
        <dbReference type="Proteomes" id="UP000820669"/>
    </source>
</evidence>
<evidence type="ECO:0000313" key="3">
    <source>
        <dbReference type="EMBL" id="NMH98450.1"/>
    </source>
</evidence>
<dbReference type="RefSeq" id="WP_169381900.1">
    <property type="nucleotide sequence ID" value="NZ_JAAXLA010000023.1"/>
</dbReference>
<accession>A0ABX1SA56</accession>
<feature type="domain" description="PepSY" evidence="2">
    <location>
        <begin position="101"/>
        <end position="160"/>
    </location>
</feature>
<protein>
    <submittedName>
        <fullName evidence="3">PepSY domain-containing protein</fullName>
    </submittedName>
</protein>
<keyword evidence="1" id="KW-0812">Transmembrane</keyword>
<dbReference type="PANTHER" id="PTHR34219">
    <property type="entry name" value="IRON-REGULATED INNER MEMBRANE PROTEIN-RELATED"/>
    <property type="match status" value="1"/>
</dbReference>
<reference evidence="3 4" key="1">
    <citation type="submission" date="2020-04" db="EMBL/GenBank/DDBJ databases">
        <authorList>
            <person name="Klaysubun C."/>
            <person name="Duangmal K."/>
            <person name="Lipun K."/>
        </authorList>
    </citation>
    <scope>NUCLEOTIDE SEQUENCE [LARGE SCALE GENOMIC DNA]</scope>
    <source>
        <strain evidence="3 4">K10HN5</strain>
    </source>
</reference>
<sequence length="485" mass="51627">MSDTTETRPVGLDEMVEAPAEGAAIPPAPPAPAATTRAGAWSWWWQGLRPLVLRLHFYAGLLVGPFLLVAATTGLLYTLTPQLEQLVYRHELTVPVGARALPLQQQVAAAAAALPQGTLTAIRPPGTPGGTTRVVFAAPGLADGYSRTVFVDPYTAQVRGALTTYGEWLPLRAWFDELHRTLHLGDVGRVYSELAASWLWVLTLSGLGIWVIRRRRAERLRRTLAPEFAATRRVRLRSWHGSVGLWASAGLLFLSATGLTWSHFAGDNVSALRSALHWSTPSVTKTLPPTPTTAAAPPAAAAGTVGIGATADRVLAAARSEGLTDPVQITPASKPGQAWVVAQVQRSWPEKQDSVAVDPNTGTVVDVLRFADWPIAAKLARWGIDTHMGLLFGVVNQILLAALALGLICVVIWGYRMWWLRRPTPGGLAGAPGGNQRPSLGAVIVIGVLAVGVGLFEPVLGCSLLVFLAIDGIRSHLRTGSGSRV</sequence>
<feature type="transmembrane region" description="Helical" evidence="1">
    <location>
        <begin position="442"/>
        <end position="470"/>
    </location>
</feature>
<feature type="transmembrane region" description="Helical" evidence="1">
    <location>
        <begin position="55"/>
        <end position="79"/>
    </location>
</feature>
<evidence type="ECO:0000259" key="2">
    <source>
        <dbReference type="Pfam" id="PF03413"/>
    </source>
</evidence>
<keyword evidence="1" id="KW-0472">Membrane</keyword>
<comment type="caution">
    <text evidence="3">The sequence shown here is derived from an EMBL/GenBank/DDBJ whole genome shotgun (WGS) entry which is preliminary data.</text>
</comment>
<feature type="transmembrane region" description="Helical" evidence="1">
    <location>
        <begin position="194"/>
        <end position="212"/>
    </location>
</feature>
<dbReference type="Proteomes" id="UP000820669">
    <property type="component" value="Unassembled WGS sequence"/>
</dbReference>
<keyword evidence="1" id="KW-1133">Transmembrane helix</keyword>
<dbReference type="Pfam" id="PF03929">
    <property type="entry name" value="PepSY_TM"/>
    <property type="match status" value="1"/>
</dbReference>
<feature type="transmembrane region" description="Helical" evidence="1">
    <location>
        <begin position="390"/>
        <end position="415"/>
    </location>
</feature>
<gene>
    <name evidence="3" type="ORF">HF526_14190</name>
</gene>
<dbReference type="Pfam" id="PF03413">
    <property type="entry name" value="PepSY"/>
    <property type="match status" value="1"/>
</dbReference>
<dbReference type="PANTHER" id="PTHR34219:SF1">
    <property type="entry name" value="PEPSY DOMAIN-CONTAINING PROTEIN"/>
    <property type="match status" value="1"/>
</dbReference>
<name>A0ABX1SA56_9PSEU</name>
<dbReference type="EMBL" id="JAAXLA010000023">
    <property type="protein sequence ID" value="NMH98450.1"/>
    <property type="molecule type" value="Genomic_DNA"/>
</dbReference>
<organism evidence="3 4">
    <name type="scientific">Pseudonocardia acidicola</name>
    <dbReference type="NCBI Taxonomy" id="2724939"/>
    <lineage>
        <taxon>Bacteria</taxon>
        <taxon>Bacillati</taxon>
        <taxon>Actinomycetota</taxon>
        <taxon>Actinomycetes</taxon>
        <taxon>Pseudonocardiales</taxon>
        <taxon>Pseudonocardiaceae</taxon>
        <taxon>Pseudonocardia</taxon>
    </lineage>
</organism>
<keyword evidence="4" id="KW-1185">Reference proteome</keyword>